<feature type="domain" description="Two component regulator three Y" evidence="1">
    <location>
        <begin position="452"/>
        <end position="514"/>
    </location>
</feature>
<evidence type="ECO:0000259" key="1">
    <source>
        <dbReference type="Pfam" id="PF07495"/>
    </source>
</evidence>
<feature type="domain" description="Two component regulator three Y" evidence="1">
    <location>
        <begin position="258"/>
        <end position="320"/>
    </location>
</feature>
<feature type="domain" description="Two component regulator three Y" evidence="1">
    <location>
        <begin position="644"/>
        <end position="708"/>
    </location>
</feature>
<evidence type="ECO:0000313" key="3">
    <source>
        <dbReference type="Proteomes" id="UP000238081"/>
    </source>
</evidence>
<dbReference type="InterPro" id="IPR011123">
    <property type="entry name" value="Y_Y_Y"/>
</dbReference>
<accession>A0A2S7F6Y1</accession>
<feature type="domain" description="Two component regulator three Y" evidence="1">
    <location>
        <begin position="35"/>
        <end position="92"/>
    </location>
</feature>
<sequence length="805" mass="93754">MNEVQSKYIEIIFDKEKPQSVDTSIRIKVRAENITEELEYKFLIGKGGIWSVIKDFSKSNQCLWVPTEDGNYIIMVQAREKLKARPLDYLAKEEFSIVKGEISQPMKEEFKDNTDHENYSEIDRITEADSNEFKEIMSETNDNILFLKASQVSPEEKKTLMKGIDETMDKTRDEMAVTRDVIDLKEIEKRVEVENREYDEISKFNSEKIMSKLSEKALDNDINSIDDTYNEIIEDIIIEKNKIFVGEKAVIKVNSIEKETYLYKFYIKNNNEWSIIKEYDTDNILIYTATQPGRMEFLVQCKRLNSTDNFDDFRIIDIDVEENEKVEIVNIKCLSTELICGEELEFAVDTNIKENNGQVILYKFYKISKDGRSSCIQDYSTNSNVKFIEPHDGTYRILCLVRSILSNKEYDDRAVLMYKVKPYTDIKIKDFIADLNSPQATETEIIFNSDVEGGKNLLYRYKVKGPIEEDTGFTISDEFSWNPEEPGEYEVFLYVKDKMFTGEYEDSGKIAFTIEKRGKKPIKILDVIVDKEKKIIIGETVNIMVHAEGGTGLLYSFIIKRDGRLIEESKYSTSNWIDFTPDKVGEYEVEIKVKDKYSEKDFDIHNLIYLKAMEYIPGEIDYILLPYKENYLIGDAIEFECISQNTNEVLIKYETKINGQSIEQTEFSKNKKLRVIPKTPGKYTIEVCAKNIKCEKEFDSKKQISLYVNEASPVLNTKIISNKIEGKVNEEFSIEVTSRGGKDVCYEFYLMENGQWKKVQSYSKKNFYSFIPFTSGKYKILALAKSYYKKVSYEDYSELNFCVKD</sequence>
<dbReference type="Proteomes" id="UP000238081">
    <property type="component" value="Unassembled WGS sequence"/>
</dbReference>
<dbReference type="RefSeq" id="WP_043666167.1">
    <property type="nucleotide sequence ID" value="NZ_JSEG01000021.1"/>
</dbReference>
<dbReference type="EMBL" id="LRDH01000141">
    <property type="protein sequence ID" value="PPV12461.1"/>
    <property type="molecule type" value="Genomic_DNA"/>
</dbReference>
<reference evidence="2 3" key="1">
    <citation type="submission" date="2016-01" db="EMBL/GenBank/DDBJ databases">
        <title>Characterization of the Clostridium difficile lineages that are prevalent in Hong Kong and China.</title>
        <authorList>
            <person name="Kwok J.S.-L."/>
            <person name="Lam W.-Y."/>
            <person name="Ip M."/>
            <person name="Chan T.-F."/>
            <person name="Hawkey P.M."/>
            <person name="Tsui S.K.-W."/>
        </authorList>
    </citation>
    <scope>NUCLEOTIDE SEQUENCE [LARGE SCALE GENOMIC DNA]</scope>
    <source>
        <strain evidence="2 3">300064</strain>
    </source>
</reference>
<organism evidence="2 3">
    <name type="scientific">Clostridium butyricum</name>
    <dbReference type="NCBI Taxonomy" id="1492"/>
    <lineage>
        <taxon>Bacteria</taxon>
        <taxon>Bacillati</taxon>
        <taxon>Bacillota</taxon>
        <taxon>Clostridia</taxon>
        <taxon>Eubacteriales</taxon>
        <taxon>Clostridiaceae</taxon>
        <taxon>Clostridium</taxon>
    </lineage>
</organism>
<evidence type="ECO:0000313" key="2">
    <source>
        <dbReference type="EMBL" id="PPV12461.1"/>
    </source>
</evidence>
<name>A0A2S7F6Y1_CLOBU</name>
<gene>
    <name evidence="2" type="ORF">AWN73_18520</name>
</gene>
<protein>
    <submittedName>
        <fullName evidence="2">Triple tyrosine motif-containing protein</fullName>
    </submittedName>
</protein>
<comment type="caution">
    <text evidence="2">The sequence shown here is derived from an EMBL/GenBank/DDBJ whole genome shotgun (WGS) entry which is preliminary data.</text>
</comment>
<feature type="domain" description="Two component regulator three Y" evidence="1">
    <location>
        <begin position="548"/>
        <end position="605"/>
    </location>
</feature>
<proteinExistence type="predicted"/>
<dbReference type="AlphaFoldDB" id="A0A2S7F6Y1"/>
<dbReference type="NCBIfam" id="NF010681">
    <property type="entry name" value="PRK14081.1"/>
    <property type="match status" value="1"/>
</dbReference>
<dbReference type="Pfam" id="PF07495">
    <property type="entry name" value="Y_Y_Y"/>
    <property type="match status" value="6"/>
</dbReference>
<feature type="domain" description="Two component regulator three Y" evidence="1">
    <location>
        <begin position="355"/>
        <end position="420"/>
    </location>
</feature>